<evidence type="ECO:0000313" key="2">
    <source>
        <dbReference type="EMBL" id="SMP39217.1"/>
    </source>
</evidence>
<feature type="signal peptide" evidence="1">
    <location>
        <begin position="1"/>
        <end position="29"/>
    </location>
</feature>
<reference evidence="2 3" key="1">
    <citation type="submission" date="2017-05" db="EMBL/GenBank/DDBJ databases">
        <authorList>
            <person name="Varghese N."/>
            <person name="Submissions S."/>
        </authorList>
    </citation>
    <scope>NUCLEOTIDE SEQUENCE [LARGE SCALE GENOMIC DNA]</scope>
    <source>
        <strain evidence="2 3">DSM 25457</strain>
    </source>
</reference>
<organism evidence="2 3">
    <name type="scientific">Neorhodopirellula lusitana</name>
    <dbReference type="NCBI Taxonomy" id="445327"/>
    <lineage>
        <taxon>Bacteria</taxon>
        <taxon>Pseudomonadati</taxon>
        <taxon>Planctomycetota</taxon>
        <taxon>Planctomycetia</taxon>
        <taxon>Pirellulales</taxon>
        <taxon>Pirellulaceae</taxon>
        <taxon>Neorhodopirellula</taxon>
    </lineage>
</organism>
<dbReference type="Proteomes" id="UP001158067">
    <property type="component" value="Unassembled WGS sequence"/>
</dbReference>
<evidence type="ECO:0000313" key="3">
    <source>
        <dbReference type="Proteomes" id="UP001158067"/>
    </source>
</evidence>
<name>A0ABY1PP05_9BACT</name>
<keyword evidence="3" id="KW-1185">Reference proteome</keyword>
<evidence type="ECO:0008006" key="4">
    <source>
        <dbReference type="Google" id="ProtNLM"/>
    </source>
</evidence>
<feature type="chain" id="PRO_5046092404" description="Secreted protein" evidence="1">
    <location>
        <begin position="30"/>
        <end position="393"/>
    </location>
</feature>
<accession>A0ABY1PP05</accession>
<comment type="caution">
    <text evidence="2">The sequence shown here is derived from an EMBL/GenBank/DDBJ whole genome shotgun (WGS) entry which is preliminary data.</text>
</comment>
<keyword evidence="1" id="KW-0732">Signal</keyword>
<proteinExistence type="predicted"/>
<gene>
    <name evidence="2" type="ORF">SAMN06265222_101276</name>
</gene>
<evidence type="ECO:0000256" key="1">
    <source>
        <dbReference type="SAM" id="SignalP"/>
    </source>
</evidence>
<sequence length="393" mass="44032">MSKLLRNCSTWSTLFVLIGLGFAPNSSSADGPSLLRMFSRGAKVEADSSKAYKLTEEDGPWMILAHTFVGPGSQERAERLVMEVRQDLNMPAFIYEEDFDFSGELNPGSPIQRTGGSAGYQRKMKYKNPIRYQAHAVLVGEYDSAEHPRIESDMQKVKSANCAVFGDAKEMAAETDMRNPVTAVKAWHQKLVTRMGDQKVGAMGNAFLTRNPMLPDDYFQAPQVDSFVRNLNDGKQHSLIECDGKYTVVVRTFSGFNTIVDGKKDKKFQPSGERLDRCAADANKMVQLLRRDGVEAYQFHDRTQSIVTIGSFEELGHELADGKFQYAEPILAVMNEYRAFNVDPKLANHVKNQTTQGVPVKCVDQRFPFDIQPMPIAVPKVSKRSFYSAATRR</sequence>
<dbReference type="EMBL" id="FXUG01000001">
    <property type="protein sequence ID" value="SMP39217.1"/>
    <property type="molecule type" value="Genomic_DNA"/>
</dbReference>
<protein>
    <recommendedName>
        <fullName evidence="4">Secreted protein</fullName>
    </recommendedName>
</protein>